<dbReference type="EMBL" id="SOZI01000105">
    <property type="protein sequence ID" value="TNY19188.1"/>
    <property type="molecule type" value="Genomic_DNA"/>
</dbReference>
<keyword evidence="3" id="KW-0733">Signal recognition particle</keyword>
<dbReference type="GO" id="GO:0006617">
    <property type="term" value="P:SRP-dependent cotranslational protein targeting to membrane, signal sequence recognition"/>
    <property type="evidence" value="ECO:0007669"/>
    <property type="project" value="TreeGrafter"/>
</dbReference>
<accession>A0A5C5FQP4</accession>
<evidence type="ECO:0000256" key="3">
    <source>
        <dbReference type="ARBA" id="ARBA00023135"/>
    </source>
</evidence>
<dbReference type="PANTHER" id="PTHR17453:SF0">
    <property type="entry name" value="SIGNAL RECOGNITION PARTICLE 19 KDA PROTEIN"/>
    <property type="match status" value="1"/>
</dbReference>
<evidence type="ECO:0000256" key="4">
    <source>
        <dbReference type="ARBA" id="ARBA00023274"/>
    </source>
</evidence>
<name>A0A5C5FQP4_9BASI</name>
<dbReference type="Pfam" id="PF01922">
    <property type="entry name" value="SRP19"/>
    <property type="match status" value="1"/>
</dbReference>
<dbReference type="OrthoDB" id="2527451at2759"/>
<evidence type="ECO:0000256" key="2">
    <source>
        <dbReference type="ARBA" id="ARBA00022490"/>
    </source>
</evidence>
<dbReference type="AlphaFoldDB" id="A0A5C5FQP4"/>
<feature type="compositionally biased region" description="Basic residues" evidence="5">
    <location>
        <begin position="182"/>
        <end position="193"/>
    </location>
</feature>
<feature type="compositionally biased region" description="Gly residues" evidence="5">
    <location>
        <begin position="141"/>
        <end position="152"/>
    </location>
</feature>
<dbReference type="Gene3D" id="3.30.56.30">
    <property type="entry name" value="Signal recognition particle, SRP19-like subunit"/>
    <property type="match status" value="1"/>
</dbReference>
<sequence>RSWDTIYPIYIDAKRPQQDGGRRVNAQLALQWPLAELMAKACRMLGFEVVFEPSKTHPKDWENPGRIKVQLRNAEGKPVNSSIKNKRVLLARICTLLAPHQPKTPAPTASNPNPLPPIHRRLPANSPAISHGTLDEAVKGGGPLGAMFGGGQSAEEEAAIEKAQKDREEEEKRKKEQMLKMMKPKKMHIKRRR</sequence>
<comment type="subcellular location">
    <subcellularLocation>
        <location evidence="1">Cytoplasm</location>
    </subcellularLocation>
</comment>
<evidence type="ECO:0000313" key="7">
    <source>
        <dbReference type="Proteomes" id="UP000311382"/>
    </source>
</evidence>
<feature type="region of interest" description="Disordered" evidence="5">
    <location>
        <begin position="141"/>
        <end position="193"/>
    </location>
</feature>
<evidence type="ECO:0000313" key="6">
    <source>
        <dbReference type="EMBL" id="TNY19188.1"/>
    </source>
</evidence>
<gene>
    <name evidence="6" type="ORF">DMC30DRAFT_354332</name>
</gene>
<keyword evidence="2" id="KW-0963">Cytoplasm</keyword>
<evidence type="ECO:0000256" key="5">
    <source>
        <dbReference type="SAM" id="MobiDB-lite"/>
    </source>
</evidence>
<evidence type="ECO:0000256" key="1">
    <source>
        <dbReference type="ARBA" id="ARBA00004496"/>
    </source>
</evidence>
<dbReference type="Proteomes" id="UP000311382">
    <property type="component" value="Unassembled WGS sequence"/>
</dbReference>
<dbReference type="GO" id="GO:0008312">
    <property type="term" value="F:7S RNA binding"/>
    <property type="evidence" value="ECO:0007669"/>
    <property type="project" value="InterPro"/>
</dbReference>
<dbReference type="GO" id="GO:0005786">
    <property type="term" value="C:signal recognition particle, endoplasmic reticulum targeting"/>
    <property type="evidence" value="ECO:0007669"/>
    <property type="project" value="UniProtKB-KW"/>
</dbReference>
<dbReference type="SUPFAM" id="SSF69695">
    <property type="entry name" value="SRP19"/>
    <property type="match status" value="1"/>
</dbReference>
<dbReference type="PANTHER" id="PTHR17453">
    <property type="entry name" value="SIGNAL RECOGNITION PARTICLE 19 KD PROTEIN"/>
    <property type="match status" value="1"/>
</dbReference>
<keyword evidence="4" id="KW-0687">Ribonucleoprotein</keyword>
<proteinExistence type="predicted"/>
<protein>
    <submittedName>
        <fullName evidence="6">Signal recognition particle, SRP19 subunit</fullName>
    </submittedName>
</protein>
<dbReference type="InterPro" id="IPR036521">
    <property type="entry name" value="SRP19-like_sf"/>
</dbReference>
<organism evidence="6 7">
    <name type="scientific">Rhodotorula diobovata</name>
    <dbReference type="NCBI Taxonomy" id="5288"/>
    <lineage>
        <taxon>Eukaryota</taxon>
        <taxon>Fungi</taxon>
        <taxon>Dikarya</taxon>
        <taxon>Basidiomycota</taxon>
        <taxon>Pucciniomycotina</taxon>
        <taxon>Microbotryomycetes</taxon>
        <taxon>Sporidiobolales</taxon>
        <taxon>Sporidiobolaceae</taxon>
        <taxon>Rhodotorula</taxon>
    </lineage>
</organism>
<dbReference type="STRING" id="5288.A0A5C5FQP4"/>
<dbReference type="InterPro" id="IPR002778">
    <property type="entry name" value="Signal_recog_particle_SRP19"/>
</dbReference>
<keyword evidence="7" id="KW-1185">Reference proteome</keyword>
<feature type="compositionally biased region" description="Basic and acidic residues" evidence="5">
    <location>
        <begin position="159"/>
        <end position="178"/>
    </location>
</feature>
<comment type="caution">
    <text evidence="6">The sequence shown here is derived from an EMBL/GenBank/DDBJ whole genome shotgun (WGS) entry which is preliminary data.</text>
</comment>
<reference evidence="6 7" key="1">
    <citation type="submission" date="2019-03" db="EMBL/GenBank/DDBJ databases">
        <title>Rhodosporidium diobovatum UCD-FST 08-225 genome sequencing, assembly, and annotation.</title>
        <authorList>
            <person name="Fakankun I.U."/>
            <person name="Fristensky B."/>
            <person name="Levin D.B."/>
        </authorList>
    </citation>
    <scope>NUCLEOTIDE SEQUENCE [LARGE SCALE GENOMIC DNA]</scope>
    <source>
        <strain evidence="6 7">UCD-FST 08-225</strain>
    </source>
</reference>
<feature type="non-terminal residue" evidence="6">
    <location>
        <position position="1"/>
    </location>
</feature>